<keyword evidence="1" id="KW-0472">Membrane</keyword>
<evidence type="ECO:0000313" key="3">
    <source>
        <dbReference type="WBParaSite" id="mrna-Wban_09978"/>
    </source>
</evidence>
<keyword evidence="1" id="KW-0812">Transmembrane</keyword>
<feature type="transmembrane region" description="Helical" evidence="1">
    <location>
        <begin position="37"/>
        <end position="58"/>
    </location>
</feature>
<feature type="transmembrane region" description="Helical" evidence="1">
    <location>
        <begin position="230"/>
        <end position="250"/>
    </location>
</feature>
<accession>A0AAF5Q4H2</accession>
<evidence type="ECO:0000313" key="2">
    <source>
        <dbReference type="Proteomes" id="UP000093561"/>
    </source>
</evidence>
<reference evidence="3" key="3">
    <citation type="submission" date="2024-02" db="UniProtKB">
        <authorList>
            <consortium name="WormBaseParasite"/>
        </authorList>
    </citation>
    <scope>IDENTIFICATION</scope>
    <source>
        <strain evidence="3">pt0022</strain>
    </source>
</reference>
<feature type="transmembrane region" description="Helical" evidence="1">
    <location>
        <begin position="183"/>
        <end position="209"/>
    </location>
</feature>
<reference evidence="2" key="2">
    <citation type="journal article" date="2016" name="Mol. Ecol.">
        <title>Population genomics of the filarial nematode parasite Wuchereria bancrofti from mosquitoes.</title>
        <authorList>
            <person name="Small S.T."/>
            <person name="Reimer L.J."/>
            <person name="Tisch D.J."/>
            <person name="King C.L."/>
            <person name="Christensen B.M."/>
            <person name="Siba P.M."/>
            <person name="Kazura J.W."/>
            <person name="Serre D."/>
            <person name="Zimmerman P.A."/>
        </authorList>
    </citation>
    <scope>NUCLEOTIDE SEQUENCE</scope>
    <source>
        <strain evidence="2">pt0022</strain>
    </source>
</reference>
<feature type="transmembrane region" description="Helical" evidence="1">
    <location>
        <begin position="70"/>
        <end position="97"/>
    </location>
</feature>
<sequence length="288" mass="34270">MNDIVYYNGSNYIERNVSLPYCIGQGLSCSLYNKRLVAAYFATVGNFIIIPFILYLIFTKVKDGFFKYFTLNLMIVCATSAIAALIIDAINIARLFISITESKLHLFDIRRWARFYVRLGSIWFHALTLYAVIICYLPYVKPFFYSKKFSNRSQKLYYAVLHTSVLIWSTSVTYLFTESIYRMPYFLTHIILFISLFQQFQIYFSTITLDYSVKIIVKMNFIYFYQKKKIFFTCYSTMLLNKNYIAYILYVKKYYNREVLIRLTIDADHPSYHFQILVSHVGYLRKKN</sequence>
<reference evidence="2" key="1">
    <citation type="submission" date="2015-03" db="EMBL/GenBank/DDBJ databases">
        <title>Wuchereria bancrofti Genome Sequencing Papua New Guinea Strain.</title>
        <authorList>
            <person name="Small S.T."/>
            <person name="Serre D."/>
            <person name="Zimmerman P.A."/>
        </authorList>
    </citation>
    <scope>NUCLEOTIDE SEQUENCE [LARGE SCALE GENOMIC DNA]</scope>
    <source>
        <strain evidence="2">pt0022</strain>
    </source>
</reference>
<proteinExistence type="predicted"/>
<protein>
    <submittedName>
        <fullName evidence="3">Uncharacterized protein</fullName>
    </submittedName>
</protein>
<dbReference type="WBParaSite" id="mrna-Wban_09978">
    <property type="protein sequence ID" value="mrna-Wban_09978"/>
    <property type="gene ID" value="Wban_09978"/>
</dbReference>
<name>A0AAF5Q4H2_WUCBA</name>
<feature type="transmembrane region" description="Helical" evidence="1">
    <location>
        <begin position="122"/>
        <end position="144"/>
    </location>
</feature>
<dbReference type="Proteomes" id="UP000093561">
    <property type="component" value="Unassembled WGS sequence"/>
</dbReference>
<organism evidence="2 3">
    <name type="scientific">Wuchereria bancrofti</name>
    <dbReference type="NCBI Taxonomy" id="6293"/>
    <lineage>
        <taxon>Eukaryota</taxon>
        <taxon>Metazoa</taxon>
        <taxon>Ecdysozoa</taxon>
        <taxon>Nematoda</taxon>
        <taxon>Chromadorea</taxon>
        <taxon>Rhabditida</taxon>
        <taxon>Spirurina</taxon>
        <taxon>Spiruromorpha</taxon>
        <taxon>Filarioidea</taxon>
        <taxon>Onchocercidae</taxon>
        <taxon>Wuchereria</taxon>
    </lineage>
</organism>
<evidence type="ECO:0000256" key="1">
    <source>
        <dbReference type="SAM" id="Phobius"/>
    </source>
</evidence>
<keyword evidence="1" id="KW-1133">Transmembrane helix</keyword>
<dbReference type="AlphaFoldDB" id="A0AAF5Q4H2"/>
<feature type="transmembrane region" description="Helical" evidence="1">
    <location>
        <begin position="156"/>
        <end position="177"/>
    </location>
</feature>